<evidence type="ECO:0000313" key="5">
    <source>
        <dbReference type="Proteomes" id="UP000472273"/>
    </source>
</evidence>
<dbReference type="Ensembl" id="ENSPTXT00000024318.1">
    <property type="protein sequence ID" value="ENSPTXP00000023586.1"/>
    <property type="gene ID" value="ENSPTXG00000016398.1"/>
</dbReference>
<keyword evidence="1" id="KW-0175">Coiled coil</keyword>
<dbReference type="GO" id="GO:0031267">
    <property type="term" value="F:small GTPase binding"/>
    <property type="evidence" value="ECO:0007669"/>
    <property type="project" value="InterPro"/>
</dbReference>
<accession>A0A670ZL31</accession>
<dbReference type="GeneTree" id="ENSGT00390000011087"/>
<evidence type="ECO:0000259" key="3">
    <source>
        <dbReference type="PROSITE" id="PS50916"/>
    </source>
</evidence>
<dbReference type="Gene3D" id="6.10.250.3000">
    <property type="match status" value="1"/>
</dbReference>
<dbReference type="InterPro" id="IPR039916">
    <property type="entry name" value="EXPH5"/>
</dbReference>
<dbReference type="InterPro" id="IPR010911">
    <property type="entry name" value="Rab_BD"/>
</dbReference>
<reference evidence="4" key="1">
    <citation type="submission" date="2025-08" db="UniProtKB">
        <authorList>
            <consortium name="Ensembl"/>
        </authorList>
    </citation>
    <scope>IDENTIFICATION</scope>
</reference>
<evidence type="ECO:0000256" key="1">
    <source>
        <dbReference type="SAM" id="Coils"/>
    </source>
</evidence>
<dbReference type="PROSITE" id="PS50916">
    <property type="entry name" value="RABBD"/>
    <property type="match status" value="1"/>
</dbReference>
<feature type="coiled-coil region" evidence="1">
    <location>
        <begin position="1124"/>
        <end position="1151"/>
    </location>
</feature>
<dbReference type="Proteomes" id="UP000472273">
    <property type="component" value="Unplaced"/>
</dbReference>
<organism evidence="4 5">
    <name type="scientific">Pseudonaja textilis</name>
    <name type="common">Eastern brown snake</name>
    <dbReference type="NCBI Taxonomy" id="8673"/>
    <lineage>
        <taxon>Eukaryota</taxon>
        <taxon>Metazoa</taxon>
        <taxon>Chordata</taxon>
        <taxon>Craniata</taxon>
        <taxon>Vertebrata</taxon>
        <taxon>Euteleostomi</taxon>
        <taxon>Lepidosauria</taxon>
        <taxon>Squamata</taxon>
        <taxon>Bifurcata</taxon>
        <taxon>Unidentata</taxon>
        <taxon>Episquamata</taxon>
        <taxon>Toxicofera</taxon>
        <taxon>Serpentes</taxon>
        <taxon>Colubroidea</taxon>
        <taxon>Elapidae</taxon>
        <taxon>Hydrophiinae</taxon>
        <taxon>Pseudonaja</taxon>
    </lineage>
</organism>
<feature type="region of interest" description="Disordered" evidence="2">
    <location>
        <begin position="1501"/>
        <end position="1534"/>
    </location>
</feature>
<feature type="compositionally biased region" description="Acidic residues" evidence="2">
    <location>
        <begin position="1524"/>
        <end position="1533"/>
    </location>
</feature>
<proteinExistence type="predicted"/>
<protein>
    <recommendedName>
        <fullName evidence="3">RabBD domain-containing protein</fullName>
    </recommendedName>
</protein>
<gene>
    <name evidence="4" type="primary">EXPH5</name>
</gene>
<name>A0A670ZL31_PSETE</name>
<sequence>MSRSSRGIDLSFLNGEEARQILKVLERDSQLKKAEKERLSKCQKKNEDTTGCPGATGEWLGDFKKKKFKSETDISRMPKQPLAHRLKKAIGNTQKLGSTSILEGLRTPFASLFSSFKKSRKQHLKQPQNSLQNDQNLFFSDRTRILRAKDKYKTLFTPRRLYDNYTMQHHPEKYTYGDLYDERFSVLKRGYSTCSLGHSSEDRLAFPSGSYSNGFGPKNFMRSSLTFADRFSTVNFHHHSRRTPLSSIVWNMPQSSRHSVHPNRLRRTQSLIEFNSVFEDRHPCSPEENSSYKFYRSKMNYRQVVPNKTHPLFAERRIDPLCFNSGENYMLHPLKNVSKPCYRYPSFRGKVNLPPNCLPFGRTEEYLFRRNNHQYFSDANHVPDINFEQLIDRRNDYGEKKDVWQSEHMQDCASEYTKSRDHPGRGTHKLFAKYSKGMQKGPTYVSAASENQTEYAVPSQSHVSGDRQTPSKTFVKPFQMKKNSKMRGTEEMNGADQSDNVDSMDIKKTTLIQAFGQIKTNNPTECHMSPSTVSSQATPPMSVSLHPPFILNSKRQAKANSLRHVENICLSNIHTNNEDNSTESNSVKQLCPPHLIANPSKLSILQSNPQEEHQLETWKAFNPDKMLNPVFIEDPKGLPNNDFPLSYAETLHKPNRFVRYSASNSICGSPSSSPLKSPKTPKTLYKKSISIDGSDLSKTRISPPTRKIPFRTQGMGEDSLEGHASNRLGNIYSNKGDKRSLFSSSCSSLNISSKEMAEEKNKQIKKYHMHLIQAPNCPSGSTNVIGSKRKKRAEMLGPEKAICLSPEKEEAENPLKQYKTTSTLTVSIDEDNVKYHELISVYYTLPRKHSKTLCDVLLGDTKKADSSSSPEKSETPQKQYEVRVGMTTIAFPSSLEKGDKLISPNKIPAPDIQQDSKNTGNPVKVLQVSNPTVETADISQADGSMNNKKEIVVSGTEELGLPSVEVSTNIPPSNLIDVIQNGKPAAYPEVGTRVNVTKEKMRNAAEIKERARYICRIISERGHRFPLRNEGVRNETSISTTKMHSESQNLTVPGDAALSANAVHLKWNAVECSKPQLQEVPPNPALHKVGTNLQRSERVCADNGNLSSKDQHSGPTQDLPEHLLPESKLALDDLKNKVNDLEKRKNRSSVKNKLAAMCRSSRKFSNKKSSCPKPHVSCIFSQNDVLPLEKSSHHPLLILPDDSQQTGNENQNQVSLPGEFDIPKLSKVETKKLQANEDRRPLTNLCNQKREHSGQSDENIKAIQNSSILFSKSIMPVLNNNLQTGSKVVENNSHPIFSKCAGMDAYPTKRGHCKIGELSSFPLLSDKHAYIKNKSKANICPLQKLTSQVERDDYQDNEQSNIFKNINQSCAKPVLNLSKRHFSESSCTQKLHDSLPPKNNLTQPGYNRKFSSYSELLTCDENENWDTYNENNRNFGSRRIMYPSIEFGIFGKEQQQTFLDNIKRSLTEGRLWNPCLLRNSRSIKREDGYFLRGLELLKSNATEEQLPNEPFDFHEEASAYSSDSDSDTTTDDEYYLHEYEKESEL</sequence>
<keyword evidence="5" id="KW-1185">Reference proteome</keyword>
<dbReference type="OMA" id="HKNRYNE"/>
<dbReference type="PANTHER" id="PTHR21469">
    <property type="entry name" value="EXOPHILIN-5"/>
    <property type="match status" value="1"/>
</dbReference>
<feature type="region of interest" description="Disordered" evidence="2">
    <location>
        <begin position="482"/>
        <end position="501"/>
    </location>
</feature>
<feature type="region of interest" description="Disordered" evidence="2">
    <location>
        <begin position="521"/>
        <end position="540"/>
    </location>
</feature>
<reference evidence="4" key="2">
    <citation type="submission" date="2025-09" db="UniProtKB">
        <authorList>
            <consortium name="Ensembl"/>
        </authorList>
    </citation>
    <scope>IDENTIFICATION</scope>
</reference>
<feature type="region of interest" description="Disordered" evidence="2">
    <location>
        <begin position="695"/>
        <end position="722"/>
    </location>
</feature>
<feature type="domain" description="RabBD" evidence="3">
    <location>
        <begin position="7"/>
        <end position="63"/>
    </location>
</feature>
<evidence type="ECO:0000313" key="4">
    <source>
        <dbReference type="Ensembl" id="ENSPTXP00000023586.1"/>
    </source>
</evidence>
<dbReference type="PANTHER" id="PTHR21469:SF4">
    <property type="entry name" value="EXOPHILIN-5"/>
    <property type="match status" value="1"/>
</dbReference>
<dbReference type="GO" id="GO:0006886">
    <property type="term" value="P:intracellular protein transport"/>
    <property type="evidence" value="ECO:0007669"/>
    <property type="project" value="InterPro"/>
</dbReference>
<evidence type="ECO:0000256" key="2">
    <source>
        <dbReference type="SAM" id="MobiDB-lite"/>
    </source>
</evidence>